<evidence type="ECO:0000256" key="3">
    <source>
        <dbReference type="ARBA" id="ARBA00022553"/>
    </source>
</evidence>
<evidence type="ECO:0000313" key="11">
    <source>
        <dbReference type="EMBL" id="BAV94557.1"/>
    </source>
</evidence>
<keyword evidence="4 7" id="KW-0479">Metal-binding</keyword>
<evidence type="ECO:0000256" key="6">
    <source>
        <dbReference type="ARBA" id="ARBA00023235"/>
    </source>
</evidence>
<dbReference type="AlphaFoldDB" id="A0A1J1E0U8"/>
<dbReference type="InterPro" id="IPR016055">
    <property type="entry name" value="A-D-PHexomutase_a/b/a-I/II/III"/>
</dbReference>
<dbReference type="Pfam" id="PF02878">
    <property type="entry name" value="PGM_PMM_I"/>
    <property type="match status" value="1"/>
</dbReference>
<dbReference type="InterPro" id="IPR005844">
    <property type="entry name" value="A-D-PHexomutase_a/b/a-I"/>
</dbReference>
<dbReference type="InterPro" id="IPR005841">
    <property type="entry name" value="Alpha-D-phosphohexomutase_SF"/>
</dbReference>
<evidence type="ECO:0000256" key="1">
    <source>
        <dbReference type="ARBA" id="ARBA00001946"/>
    </source>
</evidence>
<protein>
    <submittedName>
        <fullName evidence="11">Phosphoglucomutase</fullName>
    </submittedName>
</protein>
<evidence type="ECO:0000256" key="7">
    <source>
        <dbReference type="RuleBase" id="RU004326"/>
    </source>
</evidence>
<evidence type="ECO:0000313" key="12">
    <source>
        <dbReference type="Proteomes" id="UP000243197"/>
    </source>
</evidence>
<feature type="domain" description="Alpha-D-phosphohexomutase alpha/beta/alpha" evidence="8">
    <location>
        <begin position="46"/>
        <end position="183"/>
    </location>
</feature>
<comment type="similarity">
    <text evidence="2 7">Belongs to the phosphohexose mutase family.</text>
</comment>
<sequence>MEYNDAISKAKTWLTQPYDLETRREVEKLILSDPEELRESFYKNLNFGTGGIRGIMGVGTNRINRYTLGIVTQGLSNYLFKYYGDDHLLSVAVAYDCRNNSRNLAESVAEVLSANGVRVFIFDDIRPTPELSFAIRHLKCNAGIVITASHNPPEYNGYKVYWNDGAQVVPPNDRNITKEIDSLDIKDVKFVNKKSLITKIGRDIDDLFLEEAIENTCFSVRGKEDLKIVFTPIHGTATNILPQALERAGFTQVYTVEDQMKADGNFPTVKSPNPEEREALNMAISLGESKKADLIIGTDPDADRVGIGVRDLEGNIILLDGNQTGAVMVDFLLSKLQSSGRLVGKNFIAISIVTSDIIKSIADNFGVDCKRVFTGFKWIGNEVRLLEGKSKFIIGVEESYGYMIGDFLRDKDAVTSSLLICEIAAEAKQRGESFYLRLIELYRKYGYHQEKLLSITKNGMVGTEKILSIMSRFRNAPLDKIDGSRVVKIIDYEEDNNPNGDSILPKSNVIVLKTADQSKVSIRPSGTEPKIKFYLSIKSKMDELDLKTTVENGTRKLDRITKELLEYID</sequence>
<proteinExistence type="inferred from homology"/>
<comment type="cofactor">
    <cofactor evidence="1">
        <name>Mg(2+)</name>
        <dbReference type="ChEBI" id="CHEBI:18420"/>
    </cofactor>
</comment>
<dbReference type="GO" id="GO:0000287">
    <property type="term" value="F:magnesium ion binding"/>
    <property type="evidence" value="ECO:0007669"/>
    <property type="project" value="InterPro"/>
</dbReference>
<accession>A0A1J1E0U8</accession>
<organism evidence="11 12">
    <name type="scientific">Ichthyobacterium seriolicida</name>
    <dbReference type="NCBI Taxonomy" id="242600"/>
    <lineage>
        <taxon>Bacteria</taxon>
        <taxon>Pseudomonadati</taxon>
        <taxon>Bacteroidota</taxon>
        <taxon>Flavobacteriia</taxon>
        <taxon>Flavobacteriales</taxon>
        <taxon>Ichthyobacteriaceae</taxon>
        <taxon>Ichthyobacterium</taxon>
    </lineage>
</organism>
<feature type="domain" description="Alpha-D-phosphohexomutase alpha/beta/alpha" evidence="9">
    <location>
        <begin position="210"/>
        <end position="307"/>
    </location>
</feature>
<dbReference type="InterPro" id="IPR016066">
    <property type="entry name" value="A-D-PHexomutase_CS"/>
</dbReference>
<dbReference type="InterPro" id="IPR036900">
    <property type="entry name" value="A-D-PHexomutase_C_sf"/>
</dbReference>
<evidence type="ECO:0000259" key="8">
    <source>
        <dbReference type="Pfam" id="PF02878"/>
    </source>
</evidence>
<keyword evidence="6" id="KW-0413">Isomerase</keyword>
<evidence type="ECO:0000259" key="10">
    <source>
        <dbReference type="Pfam" id="PF02880"/>
    </source>
</evidence>
<reference evidence="11 12" key="1">
    <citation type="submission" date="2014-03" db="EMBL/GenBank/DDBJ databases">
        <title>complete genome sequence of Flavobacteriaceae bacterium JBKA-6.</title>
        <authorList>
            <person name="Takano T."/>
            <person name="Nakamura Y."/>
            <person name="Takuma S."/>
            <person name="Yasuike M."/>
            <person name="Matsuyama T."/>
            <person name="Sakai T."/>
            <person name="Fujiwara A."/>
            <person name="Kimoto K."/>
            <person name="Fukuda Y."/>
            <person name="Kondo H."/>
            <person name="Hirono I."/>
            <person name="Nakayasu C."/>
        </authorList>
    </citation>
    <scope>NUCLEOTIDE SEQUENCE [LARGE SCALE GENOMIC DNA]</scope>
    <source>
        <strain evidence="11 12">JBKA-6</strain>
    </source>
</reference>
<dbReference type="PROSITE" id="PS00710">
    <property type="entry name" value="PGM_PMM"/>
    <property type="match status" value="1"/>
</dbReference>
<evidence type="ECO:0000256" key="5">
    <source>
        <dbReference type="ARBA" id="ARBA00022842"/>
    </source>
</evidence>
<evidence type="ECO:0000256" key="2">
    <source>
        <dbReference type="ARBA" id="ARBA00010231"/>
    </source>
</evidence>
<feature type="domain" description="Alpha-D-phosphohexomutase alpha/beta/alpha" evidence="10">
    <location>
        <begin position="320"/>
        <end position="435"/>
    </location>
</feature>
<keyword evidence="3" id="KW-0597">Phosphoprotein</keyword>
<dbReference type="SUPFAM" id="SSF55957">
    <property type="entry name" value="Phosphoglucomutase, C-terminal domain"/>
    <property type="match status" value="1"/>
</dbReference>
<keyword evidence="12" id="KW-1185">Reference proteome</keyword>
<dbReference type="GO" id="GO:0008973">
    <property type="term" value="F:phosphopentomutase activity"/>
    <property type="evidence" value="ECO:0007669"/>
    <property type="project" value="TreeGrafter"/>
</dbReference>
<dbReference type="GO" id="GO:0006166">
    <property type="term" value="P:purine ribonucleoside salvage"/>
    <property type="evidence" value="ECO:0007669"/>
    <property type="project" value="TreeGrafter"/>
</dbReference>
<dbReference type="PRINTS" id="PR00509">
    <property type="entry name" value="PGMPMM"/>
</dbReference>
<dbReference type="GO" id="GO:0005975">
    <property type="term" value="P:carbohydrate metabolic process"/>
    <property type="evidence" value="ECO:0007669"/>
    <property type="project" value="InterPro"/>
</dbReference>
<dbReference type="SUPFAM" id="SSF53738">
    <property type="entry name" value="Phosphoglucomutase, first 3 domains"/>
    <property type="match status" value="3"/>
</dbReference>
<dbReference type="Pfam" id="PF02880">
    <property type="entry name" value="PGM_PMM_III"/>
    <property type="match status" value="1"/>
</dbReference>
<dbReference type="RefSeq" id="WP_096685646.1">
    <property type="nucleotide sequence ID" value="NZ_AP014564.1"/>
</dbReference>
<gene>
    <name evidence="11" type="ORF">JBKA6_0544</name>
</gene>
<keyword evidence="5 7" id="KW-0460">Magnesium</keyword>
<dbReference type="Proteomes" id="UP000243197">
    <property type="component" value="Chromosome"/>
</dbReference>
<dbReference type="PANTHER" id="PTHR45745:SF1">
    <property type="entry name" value="PHOSPHOGLUCOMUTASE 2B-RELATED"/>
    <property type="match status" value="1"/>
</dbReference>
<dbReference type="InterPro" id="IPR005845">
    <property type="entry name" value="A-D-PHexomutase_a/b/a-II"/>
</dbReference>
<evidence type="ECO:0000259" key="9">
    <source>
        <dbReference type="Pfam" id="PF02879"/>
    </source>
</evidence>
<dbReference type="CDD" id="cd05799">
    <property type="entry name" value="PGM2"/>
    <property type="match status" value="1"/>
</dbReference>
<dbReference type="PANTHER" id="PTHR45745">
    <property type="entry name" value="PHOSPHOMANNOMUTASE 45A"/>
    <property type="match status" value="1"/>
</dbReference>
<dbReference type="EMBL" id="AP014564">
    <property type="protein sequence ID" value="BAV94557.1"/>
    <property type="molecule type" value="Genomic_DNA"/>
</dbReference>
<dbReference type="OrthoDB" id="9806956at2"/>
<dbReference type="KEGG" id="ise:JBKA6_0544"/>
<dbReference type="Gene3D" id="3.40.120.10">
    <property type="entry name" value="Alpha-D-Glucose-1,6-Bisphosphate, subunit A, domain 3"/>
    <property type="match status" value="3"/>
</dbReference>
<dbReference type="Pfam" id="PF02879">
    <property type="entry name" value="PGM_PMM_II"/>
    <property type="match status" value="1"/>
</dbReference>
<name>A0A1J1E0U8_9FLAO</name>
<dbReference type="InterPro" id="IPR005846">
    <property type="entry name" value="A-D-PHexomutase_a/b/a-III"/>
</dbReference>
<evidence type="ECO:0000256" key="4">
    <source>
        <dbReference type="ARBA" id="ARBA00022723"/>
    </source>
</evidence>